<reference evidence="1" key="1">
    <citation type="submission" date="2019-02" db="EMBL/GenBank/DDBJ databases">
        <title>Complete sequencing of an IncF-type plasmid harboring a novel type IV secretion system and transposon Tn91 Carrying blaNDM-1 in clinical isolates of Raoultella ornithinolytica.</title>
        <authorList>
            <person name="Jin Z."/>
            <person name="Yu C."/>
            <person name="Wei X."/>
            <person name="Wang Z."/>
            <person name="Wu L."/>
            <person name="Guo H."/>
        </authorList>
    </citation>
    <scope>NUCLEOTIDE SEQUENCE</scope>
    <source>
        <strain evidence="1">B1645-1</strain>
        <plasmid evidence="1">pCYNDM01</plasmid>
    </source>
</reference>
<protein>
    <submittedName>
        <fullName evidence="1">Uncharacterized protein</fullName>
    </submittedName>
</protein>
<name>A0A4D6FXI6_RAOOR</name>
<proteinExistence type="predicted"/>
<sequence>MTVPGICIEYSFSSSSLLAAFENGIIRIKNKTVADLTSLFI</sequence>
<dbReference type="EMBL" id="MK510953">
    <property type="protein sequence ID" value="QCB65936.1"/>
    <property type="molecule type" value="Genomic_DNA"/>
</dbReference>
<organism evidence="1">
    <name type="scientific">Raoultella ornithinolytica</name>
    <name type="common">Klebsiella ornithinolytica</name>
    <dbReference type="NCBI Taxonomy" id="54291"/>
    <lineage>
        <taxon>Bacteria</taxon>
        <taxon>Pseudomonadati</taxon>
        <taxon>Pseudomonadota</taxon>
        <taxon>Gammaproteobacteria</taxon>
        <taxon>Enterobacterales</taxon>
        <taxon>Enterobacteriaceae</taxon>
        <taxon>Klebsiella/Raoultella group</taxon>
        <taxon>Raoultella</taxon>
    </lineage>
</organism>
<keyword evidence="1" id="KW-0614">Plasmid</keyword>
<geneLocation type="plasmid" evidence="1">
    <name>pCYNDM01</name>
</geneLocation>
<dbReference type="AlphaFoldDB" id="A0A4D6FXI6"/>
<evidence type="ECO:0000313" key="1">
    <source>
        <dbReference type="EMBL" id="QCB65936.1"/>
    </source>
</evidence>
<accession>A0A4D6FXI6</accession>